<dbReference type="OrthoDB" id="9808528at2"/>
<dbReference type="Pfam" id="PF10335">
    <property type="entry name" value="DUF294_C"/>
    <property type="match status" value="1"/>
</dbReference>
<keyword evidence="1" id="KW-0677">Repeat</keyword>
<gene>
    <name evidence="5" type="ORF">BCF53_10135</name>
</gene>
<dbReference type="Gene3D" id="3.10.580.10">
    <property type="entry name" value="CBS-domain"/>
    <property type="match status" value="1"/>
</dbReference>
<dbReference type="InterPro" id="IPR018490">
    <property type="entry name" value="cNMP-bd_dom_sf"/>
</dbReference>
<dbReference type="SUPFAM" id="SSF51206">
    <property type="entry name" value="cAMP-binding domain-like"/>
    <property type="match status" value="1"/>
</dbReference>
<dbReference type="CDD" id="cd04587">
    <property type="entry name" value="CBS_pair_CAP-ED_NT_Pol-beta-like_DUF294_assoc"/>
    <property type="match status" value="1"/>
</dbReference>
<dbReference type="InterPro" id="IPR000644">
    <property type="entry name" value="CBS_dom"/>
</dbReference>
<dbReference type="InterPro" id="IPR046342">
    <property type="entry name" value="CBS_dom_sf"/>
</dbReference>
<dbReference type="Pfam" id="PF03445">
    <property type="entry name" value="DUF294"/>
    <property type="match status" value="1"/>
</dbReference>
<accession>A0A4V6NY55</accession>
<evidence type="ECO:0000313" key="5">
    <source>
        <dbReference type="EMBL" id="TCS43693.1"/>
    </source>
</evidence>
<protein>
    <submittedName>
        <fullName evidence="5">CBS domain-containing protein</fullName>
    </submittedName>
</protein>
<dbReference type="PROSITE" id="PS50042">
    <property type="entry name" value="CNMP_BINDING_3"/>
    <property type="match status" value="1"/>
</dbReference>
<dbReference type="PANTHER" id="PTHR48108:SF31">
    <property type="entry name" value="CBS DOMAIN AND CYCLIC NUCLEOTIDE-REGULATED NUCLEOTIDYLTRANSFERASE"/>
    <property type="match status" value="1"/>
</dbReference>
<dbReference type="Pfam" id="PF00571">
    <property type="entry name" value="CBS"/>
    <property type="match status" value="2"/>
</dbReference>
<dbReference type="EMBL" id="SLZR01000001">
    <property type="protein sequence ID" value="TCS43693.1"/>
    <property type="molecule type" value="Genomic_DNA"/>
</dbReference>
<dbReference type="AlphaFoldDB" id="A0A4V6NY55"/>
<dbReference type="CDD" id="cd00038">
    <property type="entry name" value="CAP_ED"/>
    <property type="match status" value="1"/>
</dbReference>
<dbReference type="SUPFAM" id="SSF54631">
    <property type="entry name" value="CBS-domain pair"/>
    <property type="match status" value="1"/>
</dbReference>
<reference evidence="5 6" key="1">
    <citation type="submission" date="2019-03" db="EMBL/GenBank/DDBJ databases">
        <title>Genomic Encyclopedia of Archaeal and Bacterial Type Strains, Phase II (KMG-II): from individual species to whole genera.</title>
        <authorList>
            <person name="Goeker M."/>
        </authorList>
    </citation>
    <scope>NUCLEOTIDE SEQUENCE [LARGE SCALE GENOMIC DNA]</scope>
    <source>
        <strain evidence="5 6">DSM 15388</strain>
    </source>
</reference>
<evidence type="ECO:0000313" key="6">
    <source>
        <dbReference type="Proteomes" id="UP000295793"/>
    </source>
</evidence>
<dbReference type="PANTHER" id="PTHR48108">
    <property type="entry name" value="CBS DOMAIN-CONTAINING PROTEIN CBSX2, CHLOROPLASTIC"/>
    <property type="match status" value="1"/>
</dbReference>
<dbReference type="InterPro" id="IPR043519">
    <property type="entry name" value="NT_sf"/>
</dbReference>
<dbReference type="InterPro" id="IPR018821">
    <property type="entry name" value="DUF294_put_nucleoTrafse_sb-bd"/>
</dbReference>
<dbReference type="GO" id="GO:0008773">
    <property type="term" value="F:[protein-PII] uridylyltransferase activity"/>
    <property type="evidence" value="ECO:0007669"/>
    <property type="project" value="InterPro"/>
</dbReference>
<evidence type="ECO:0000259" key="3">
    <source>
        <dbReference type="PROSITE" id="PS50042"/>
    </source>
</evidence>
<dbReference type="InterPro" id="IPR005105">
    <property type="entry name" value="GlnD_Uridyltrans_N"/>
</dbReference>
<dbReference type="SMART" id="SM00116">
    <property type="entry name" value="CBS"/>
    <property type="match status" value="2"/>
</dbReference>
<name>A0A4V6NY55_9GAMM</name>
<dbReference type="SUPFAM" id="SSF81301">
    <property type="entry name" value="Nucleotidyltransferase"/>
    <property type="match status" value="1"/>
</dbReference>
<feature type="domain" description="CBS" evidence="4">
    <location>
        <begin position="159"/>
        <end position="216"/>
    </location>
</feature>
<evidence type="ECO:0000256" key="2">
    <source>
        <dbReference type="PROSITE-ProRule" id="PRU00703"/>
    </source>
</evidence>
<dbReference type="InterPro" id="IPR000595">
    <property type="entry name" value="cNMP-bd_dom"/>
</dbReference>
<dbReference type="Proteomes" id="UP000295793">
    <property type="component" value="Unassembled WGS sequence"/>
</dbReference>
<feature type="domain" description="Cyclic nucleotide-binding" evidence="3">
    <location>
        <begin position="55"/>
        <end position="118"/>
    </location>
</feature>
<proteinExistence type="predicted"/>
<dbReference type="InterPro" id="IPR014710">
    <property type="entry name" value="RmlC-like_jellyroll"/>
</dbReference>
<dbReference type="InterPro" id="IPR051462">
    <property type="entry name" value="CBS_domain-containing"/>
</dbReference>
<feature type="domain" description="CBS" evidence="4">
    <location>
        <begin position="224"/>
        <end position="283"/>
    </location>
</feature>
<dbReference type="CDD" id="cd05401">
    <property type="entry name" value="NT_GlnE_GlnD_like"/>
    <property type="match status" value="1"/>
</dbReference>
<dbReference type="Pfam" id="PF00027">
    <property type="entry name" value="cNMP_binding"/>
    <property type="match status" value="1"/>
</dbReference>
<comment type="caution">
    <text evidence="5">The sequence shown here is derived from an EMBL/GenBank/DDBJ whole genome shotgun (WGS) entry which is preliminary data.</text>
</comment>
<dbReference type="PROSITE" id="PS51371">
    <property type="entry name" value="CBS"/>
    <property type="match status" value="2"/>
</dbReference>
<keyword evidence="2" id="KW-0129">CBS domain</keyword>
<dbReference type="RefSeq" id="WP_132698652.1">
    <property type="nucleotide sequence ID" value="NZ_SLZR01000001.1"/>
</dbReference>
<evidence type="ECO:0000259" key="4">
    <source>
        <dbReference type="PROSITE" id="PS51371"/>
    </source>
</evidence>
<dbReference type="Gene3D" id="2.60.120.10">
    <property type="entry name" value="Jelly Rolls"/>
    <property type="match status" value="1"/>
</dbReference>
<organism evidence="5 6">
    <name type="scientific">Reinekea marinisedimentorum</name>
    <dbReference type="NCBI Taxonomy" id="230495"/>
    <lineage>
        <taxon>Bacteria</taxon>
        <taxon>Pseudomonadati</taxon>
        <taxon>Pseudomonadota</taxon>
        <taxon>Gammaproteobacteria</taxon>
        <taxon>Oceanospirillales</taxon>
        <taxon>Saccharospirillaceae</taxon>
        <taxon>Reinekea</taxon>
    </lineage>
</organism>
<keyword evidence="6" id="KW-1185">Reference proteome</keyword>
<evidence type="ECO:0000256" key="1">
    <source>
        <dbReference type="ARBA" id="ARBA00022737"/>
    </source>
</evidence>
<sequence>MGQATSDDLKDVIDFISSVIPFSSLDDQAKLLLARDLQIDYIPKHRQRPVAIDGSVYLIRTGAFEITDENQTLVDRLAEGECFGVSSLLHANPEHLQVHAIEDSLVYRMAGPQFLQLLEQHKNIRNFFTKLAGYRANSFDDASARQTLSVQHTRPVKSLIQNRLIYCDKQSSIREAAEIMKENKVSCLLLMEGKTLTGIVTDRDLRNRVVARALDVNLPVTEIATMNALTIASSASIIEAQLQMSNDGIHHLPVLENNVPIGVITATDIVRAHSVSIIHFVDRIFREQTAEALAKLHAEMPGLFDYWIQADVSPLDIGESLAVIADAFVRRAIQLAVIEQGEPPMRFTWLAFGSQARKDQSFSSDQDSGLLLEREPNREEDAYFAALTRNVCHLLDQIGYPLCPGNIMASNPQWRKTGQQWLQLFSQWVQSPKPEALLHATIFFDLRAVYGPPEWLEQLQADLAHELIEADIFFMQLTRNALRTRPPLGIFRAFIVNDHGEHEHELDIKQQGIALVNDMARILALAEGHTGPQTIGRLESSGDQLLQKPLRESLKEAWLQLNDLKLEYQARQLKAGEPVSNFLNPDDLSPLRRAQLKNAFQVIARAQKALAQHYLRGAGV</sequence>